<evidence type="ECO:0000313" key="2">
    <source>
        <dbReference type="EMBL" id="MBC6994027.1"/>
    </source>
</evidence>
<name>A0A923PP03_9BACT</name>
<keyword evidence="1" id="KW-0812">Transmembrane</keyword>
<evidence type="ECO:0000313" key="3">
    <source>
        <dbReference type="Proteomes" id="UP000650081"/>
    </source>
</evidence>
<keyword evidence="1" id="KW-0472">Membrane</keyword>
<accession>A0A923PP03</accession>
<gene>
    <name evidence="2" type="ORF">H9S92_07630</name>
</gene>
<dbReference type="Proteomes" id="UP000650081">
    <property type="component" value="Unassembled WGS sequence"/>
</dbReference>
<proteinExistence type="predicted"/>
<dbReference type="AlphaFoldDB" id="A0A923PP03"/>
<dbReference type="EMBL" id="JACSIT010000085">
    <property type="protein sequence ID" value="MBC6994027.1"/>
    <property type="molecule type" value="Genomic_DNA"/>
</dbReference>
<protein>
    <submittedName>
        <fullName evidence="2">Uncharacterized protein</fullName>
    </submittedName>
</protein>
<reference evidence="2" key="1">
    <citation type="submission" date="2020-08" db="EMBL/GenBank/DDBJ databases">
        <title>Lewinella bacteria from marine environments.</title>
        <authorList>
            <person name="Zhong Y."/>
        </authorList>
    </citation>
    <scope>NUCLEOTIDE SEQUENCE</scope>
    <source>
        <strain evidence="2">KCTC 42187</strain>
    </source>
</reference>
<organism evidence="2 3">
    <name type="scientific">Neolewinella lacunae</name>
    <dbReference type="NCBI Taxonomy" id="1517758"/>
    <lineage>
        <taxon>Bacteria</taxon>
        <taxon>Pseudomonadati</taxon>
        <taxon>Bacteroidota</taxon>
        <taxon>Saprospiria</taxon>
        <taxon>Saprospirales</taxon>
        <taxon>Lewinellaceae</taxon>
        <taxon>Neolewinella</taxon>
    </lineage>
</organism>
<sequence>MSEQNEADSNDETPPILGAWRNIYLFVLVLHVLLILFFYLFSNAYA</sequence>
<keyword evidence="3" id="KW-1185">Reference proteome</keyword>
<comment type="caution">
    <text evidence="2">The sequence shown here is derived from an EMBL/GenBank/DDBJ whole genome shotgun (WGS) entry which is preliminary data.</text>
</comment>
<dbReference type="RefSeq" id="WP_187466118.1">
    <property type="nucleotide sequence ID" value="NZ_JACSIT010000085.1"/>
</dbReference>
<feature type="transmembrane region" description="Helical" evidence="1">
    <location>
        <begin position="23"/>
        <end position="41"/>
    </location>
</feature>
<evidence type="ECO:0000256" key="1">
    <source>
        <dbReference type="SAM" id="Phobius"/>
    </source>
</evidence>
<keyword evidence="1" id="KW-1133">Transmembrane helix</keyword>